<evidence type="ECO:0000313" key="1">
    <source>
        <dbReference type="EMBL" id="JAD65267.1"/>
    </source>
</evidence>
<reference evidence="1" key="1">
    <citation type="submission" date="2014-09" db="EMBL/GenBank/DDBJ databases">
        <authorList>
            <person name="Magalhaes I.L.F."/>
            <person name="Oliveira U."/>
            <person name="Santos F.R."/>
            <person name="Vidigal T.H.D.A."/>
            <person name="Brescovit A.D."/>
            <person name="Santos A.J."/>
        </authorList>
    </citation>
    <scope>NUCLEOTIDE SEQUENCE</scope>
    <source>
        <tissue evidence="1">Shoot tissue taken approximately 20 cm above the soil surface</tissue>
    </source>
</reference>
<proteinExistence type="predicted"/>
<name>A0A0A9C154_ARUDO</name>
<dbReference type="AlphaFoldDB" id="A0A0A9C154"/>
<organism evidence="1">
    <name type="scientific">Arundo donax</name>
    <name type="common">Giant reed</name>
    <name type="synonym">Donax arundinaceus</name>
    <dbReference type="NCBI Taxonomy" id="35708"/>
    <lineage>
        <taxon>Eukaryota</taxon>
        <taxon>Viridiplantae</taxon>
        <taxon>Streptophyta</taxon>
        <taxon>Embryophyta</taxon>
        <taxon>Tracheophyta</taxon>
        <taxon>Spermatophyta</taxon>
        <taxon>Magnoliopsida</taxon>
        <taxon>Liliopsida</taxon>
        <taxon>Poales</taxon>
        <taxon>Poaceae</taxon>
        <taxon>PACMAD clade</taxon>
        <taxon>Arundinoideae</taxon>
        <taxon>Arundineae</taxon>
        <taxon>Arundo</taxon>
    </lineage>
</organism>
<sequence>MHSRQPHPAPACSFIQRQHARGQYSLTMSISAVLTSTSSLYSLPWT</sequence>
<dbReference type="EMBL" id="GBRH01232628">
    <property type="protein sequence ID" value="JAD65267.1"/>
    <property type="molecule type" value="Transcribed_RNA"/>
</dbReference>
<accession>A0A0A9C154</accession>
<protein>
    <submittedName>
        <fullName evidence="1">Uncharacterized protein</fullName>
    </submittedName>
</protein>
<reference evidence="1" key="2">
    <citation type="journal article" date="2015" name="Data Brief">
        <title>Shoot transcriptome of the giant reed, Arundo donax.</title>
        <authorList>
            <person name="Barrero R.A."/>
            <person name="Guerrero F.D."/>
            <person name="Moolhuijzen P."/>
            <person name="Goolsby J.A."/>
            <person name="Tidwell J."/>
            <person name="Bellgard S.E."/>
            <person name="Bellgard M.I."/>
        </authorList>
    </citation>
    <scope>NUCLEOTIDE SEQUENCE</scope>
    <source>
        <tissue evidence="1">Shoot tissue taken approximately 20 cm above the soil surface</tissue>
    </source>
</reference>